<organism evidence="3 4">
    <name type="scientific">Daphnia pulex</name>
    <name type="common">Water flea</name>
    <dbReference type="NCBI Taxonomy" id="6669"/>
    <lineage>
        <taxon>Eukaryota</taxon>
        <taxon>Metazoa</taxon>
        <taxon>Ecdysozoa</taxon>
        <taxon>Arthropoda</taxon>
        <taxon>Crustacea</taxon>
        <taxon>Branchiopoda</taxon>
        <taxon>Diplostraca</taxon>
        <taxon>Cladocera</taxon>
        <taxon>Anomopoda</taxon>
        <taxon>Daphniidae</taxon>
        <taxon>Daphnia</taxon>
    </lineage>
</organism>
<sequence length="305" mass="34480">MDKTKIVSDSLSYDDNEILGKGTAGFVFRGSFGLDKNPVAVKRVQLASLRKDEDFQKREEDALASLDHPNVVKLFHAEDDLTFRYYVLELCAASLDQCFLPDRDLRKYKGALPSDQEVLLQMAKGLQYIHSMNLVHRDIKPENMMISITQPVHIKLADFGLCKPVNQRGTFSISGIKGTQYWMAPEILALEDQPYNKNDVEGANKGRGTMRSDIFALGLVYFTFLTNGLHLFGSKNLIISNVMRGKPNPANQSRLDQNHFAREIISNMTKSKPEDRIPLTEVIDMFRPPVHQSSPAFRIEDSESL</sequence>
<keyword evidence="1" id="KW-0812">Transmembrane</keyword>
<dbReference type="InterPro" id="IPR011009">
    <property type="entry name" value="Kinase-like_dom_sf"/>
</dbReference>
<dbReference type="PhylomeDB" id="E9GIL0"/>
<dbReference type="InterPro" id="IPR000719">
    <property type="entry name" value="Prot_kinase_dom"/>
</dbReference>
<name>E9GIL0_DAPPU</name>
<dbReference type="InParanoid" id="E9GIL0"/>
<dbReference type="GO" id="GO:0036498">
    <property type="term" value="P:IRE1-mediated unfolded protein response"/>
    <property type="evidence" value="ECO:0000318"/>
    <property type="project" value="GO_Central"/>
</dbReference>
<dbReference type="Pfam" id="PF00069">
    <property type="entry name" value="Pkinase"/>
    <property type="match status" value="1"/>
</dbReference>
<keyword evidence="4" id="KW-1185">Reference proteome</keyword>
<reference evidence="3 4" key="1">
    <citation type="journal article" date="2011" name="Science">
        <title>The ecoresponsive genome of Daphnia pulex.</title>
        <authorList>
            <person name="Colbourne J.K."/>
            <person name="Pfrender M.E."/>
            <person name="Gilbert D."/>
            <person name="Thomas W.K."/>
            <person name="Tucker A."/>
            <person name="Oakley T.H."/>
            <person name="Tokishita S."/>
            <person name="Aerts A."/>
            <person name="Arnold G.J."/>
            <person name="Basu M.K."/>
            <person name="Bauer D.J."/>
            <person name="Caceres C.E."/>
            <person name="Carmel L."/>
            <person name="Casola C."/>
            <person name="Choi J.H."/>
            <person name="Detter J.C."/>
            <person name="Dong Q."/>
            <person name="Dusheyko S."/>
            <person name="Eads B.D."/>
            <person name="Frohlich T."/>
            <person name="Geiler-Samerotte K.A."/>
            <person name="Gerlach D."/>
            <person name="Hatcher P."/>
            <person name="Jogdeo S."/>
            <person name="Krijgsveld J."/>
            <person name="Kriventseva E.V."/>
            <person name="Kultz D."/>
            <person name="Laforsch C."/>
            <person name="Lindquist E."/>
            <person name="Lopez J."/>
            <person name="Manak J.R."/>
            <person name="Muller J."/>
            <person name="Pangilinan J."/>
            <person name="Patwardhan R.P."/>
            <person name="Pitluck S."/>
            <person name="Pritham E.J."/>
            <person name="Rechtsteiner A."/>
            <person name="Rho M."/>
            <person name="Rogozin I.B."/>
            <person name="Sakarya O."/>
            <person name="Salamov A."/>
            <person name="Schaack S."/>
            <person name="Shapiro H."/>
            <person name="Shiga Y."/>
            <person name="Skalitzky C."/>
            <person name="Smith Z."/>
            <person name="Souvorov A."/>
            <person name="Sung W."/>
            <person name="Tang Z."/>
            <person name="Tsuchiya D."/>
            <person name="Tu H."/>
            <person name="Vos H."/>
            <person name="Wang M."/>
            <person name="Wolf Y.I."/>
            <person name="Yamagata H."/>
            <person name="Yamada T."/>
            <person name="Ye Y."/>
            <person name="Shaw J.R."/>
            <person name="Andrews J."/>
            <person name="Crease T.J."/>
            <person name="Tang H."/>
            <person name="Lucas S.M."/>
            <person name="Robertson H.M."/>
            <person name="Bork P."/>
            <person name="Koonin E.V."/>
            <person name="Zdobnov E.M."/>
            <person name="Grigoriev I.V."/>
            <person name="Lynch M."/>
            <person name="Boore J.L."/>
        </authorList>
    </citation>
    <scope>NUCLEOTIDE SEQUENCE [LARGE SCALE GENOMIC DNA]</scope>
</reference>
<feature type="domain" description="Protein kinase" evidence="2">
    <location>
        <begin position="13"/>
        <end position="290"/>
    </location>
</feature>
<dbReference type="GO" id="GO:0070059">
    <property type="term" value="P:intrinsic apoptotic signaling pathway in response to endoplasmic reticulum stress"/>
    <property type="evidence" value="ECO:0000318"/>
    <property type="project" value="GO_Central"/>
</dbReference>
<dbReference type="PROSITE" id="PS50011">
    <property type="entry name" value="PROTEIN_KINASE_DOM"/>
    <property type="match status" value="1"/>
</dbReference>
<proteinExistence type="predicted"/>
<evidence type="ECO:0000313" key="3">
    <source>
        <dbReference type="EMBL" id="EFX80733.1"/>
    </source>
</evidence>
<dbReference type="PANTHER" id="PTHR13954:SF6">
    <property type="entry name" value="NON-SPECIFIC SERINE_THREONINE PROTEIN KINASE"/>
    <property type="match status" value="1"/>
</dbReference>
<accession>E9GIL0</accession>
<dbReference type="Gene3D" id="3.30.200.20">
    <property type="entry name" value="Phosphorylase Kinase, domain 1"/>
    <property type="match status" value="1"/>
</dbReference>
<evidence type="ECO:0000256" key="1">
    <source>
        <dbReference type="SAM" id="Phobius"/>
    </source>
</evidence>
<dbReference type="InterPro" id="IPR045133">
    <property type="entry name" value="IRE1/2-like"/>
</dbReference>
<dbReference type="EMBL" id="GL732546">
    <property type="protein sequence ID" value="EFX80733.1"/>
    <property type="molecule type" value="Genomic_DNA"/>
</dbReference>
<dbReference type="OMA" id="WINQQED"/>
<dbReference type="Proteomes" id="UP000000305">
    <property type="component" value="Unassembled WGS sequence"/>
</dbReference>
<dbReference type="GO" id="GO:0005783">
    <property type="term" value="C:endoplasmic reticulum"/>
    <property type="evidence" value="ECO:0000318"/>
    <property type="project" value="GO_Central"/>
</dbReference>
<dbReference type="HOGENOM" id="CLU_000288_7_1_1"/>
<dbReference type="PROSITE" id="PS00108">
    <property type="entry name" value="PROTEIN_KINASE_ST"/>
    <property type="match status" value="1"/>
</dbReference>
<dbReference type="SUPFAM" id="SSF56112">
    <property type="entry name" value="Protein kinase-like (PK-like)"/>
    <property type="match status" value="1"/>
</dbReference>
<dbReference type="eggNOG" id="KOG1027">
    <property type="taxonomic scope" value="Eukaryota"/>
</dbReference>
<dbReference type="OrthoDB" id="8961570at2759"/>
<protein>
    <recommendedName>
        <fullName evidence="2">Protein kinase domain-containing protein</fullName>
    </recommendedName>
</protein>
<dbReference type="InterPro" id="IPR008271">
    <property type="entry name" value="Ser/Thr_kinase_AS"/>
</dbReference>
<dbReference type="GO" id="GO:0051082">
    <property type="term" value="F:unfolded protein binding"/>
    <property type="evidence" value="ECO:0000318"/>
    <property type="project" value="GO_Central"/>
</dbReference>
<evidence type="ECO:0000313" key="4">
    <source>
        <dbReference type="Proteomes" id="UP000000305"/>
    </source>
</evidence>
<dbReference type="GO" id="GO:0004674">
    <property type="term" value="F:protein serine/threonine kinase activity"/>
    <property type="evidence" value="ECO:0000318"/>
    <property type="project" value="GO_Central"/>
</dbReference>
<dbReference type="GO" id="GO:0005524">
    <property type="term" value="F:ATP binding"/>
    <property type="evidence" value="ECO:0007669"/>
    <property type="project" value="InterPro"/>
</dbReference>
<dbReference type="GO" id="GO:0004521">
    <property type="term" value="F:RNA endonuclease activity"/>
    <property type="evidence" value="ECO:0000318"/>
    <property type="project" value="GO_Central"/>
</dbReference>
<gene>
    <name evidence="3" type="ORF">DAPPUDRAFT_303873</name>
</gene>
<keyword evidence="1" id="KW-0472">Membrane</keyword>
<dbReference type="SMART" id="SM00220">
    <property type="entry name" value="S_TKc"/>
    <property type="match status" value="1"/>
</dbReference>
<dbReference type="Gene3D" id="1.10.510.10">
    <property type="entry name" value="Transferase(Phosphotransferase) domain 1"/>
    <property type="match status" value="1"/>
</dbReference>
<dbReference type="PANTHER" id="PTHR13954">
    <property type="entry name" value="IRE1-RELATED"/>
    <property type="match status" value="1"/>
</dbReference>
<evidence type="ECO:0000259" key="2">
    <source>
        <dbReference type="PROSITE" id="PS50011"/>
    </source>
</evidence>
<feature type="transmembrane region" description="Helical" evidence="1">
    <location>
        <begin position="214"/>
        <end position="233"/>
    </location>
</feature>
<dbReference type="STRING" id="6669.E9GIL0"/>
<dbReference type="AlphaFoldDB" id="E9GIL0"/>
<keyword evidence="1" id="KW-1133">Transmembrane helix</keyword>
<dbReference type="KEGG" id="dpx:DAPPUDRAFT_303873"/>
<dbReference type="FunFam" id="1.10.510.10:FF:001585">
    <property type="entry name" value="Uncharacterized protein"/>
    <property type="match status" value="1"/>
</dbReference>